<dbReference type="InterPro" id="IPR054357">
    <property type="entry name" value="MFE-2_N"/>
</dbReference>
<dbReference type="InterPro" id="IPR050830">
    <property type="entry name" value="Fungal_FAS"/>
</dbReference>
<dbReference type="SUPFAM" id="SSF54637">
    <property type="entry name" value="Thioesterase/thiol ester dehydrase-isomerase"/>
    <property type="match status" value="1"/>
</dbReference>
<organism evidence="3 4">
    <name type="scientific">Collybiopsis luxurians FD-317 M1</name>
    <dbReference type="NCBI Taxonomy" id="944289"/>
    <lineage>
        <taxon>Eukaryota</taxon>
        <taxon>Fungi</taxon>
        <taxon>Dikarya</taxon>
        <taxon>Basidiomycota</taxon>
        <taxon>Agaricomycotina</taxon>
        <taxon>Agaricomycetes</taxon>
        <taxon>Agaricomycetidae</taxon>
        <taxon>Agaricales</taxon>
        <taxon>Marasmiineae</taxon>
        <taxon>Omphalotaceae</taxon>
        <taxon>Collybiopsis</taxon>
        <taxon>Collybiopsis luxurians</taxon>
    </lineage>
</organism>
<dbReference type="GO" id="GO:0016740">
    <property type="term" value="F:transferase activity"/>
    <property type="evidence" value="ECO:0007669"/>
    <property type="project" value="UniProtKB-KW"/>
</dbReference>
<accession>A0A0D0AJN8</accession>
<evidence type="ECO:0000259" key="2">
    <source>
        <dbReference type="Pfam" id="PF22622"/>
    </source>
</evidence>
<gene>
    <name evidence="3" type="ORF">GYMLUDRAFT_182831</name>
</gene>
<dbReference type="PANTHER" id="PTHR10982:SF21">
    <property type="entry name" value="FATTY ACID SYNTHASE SUBUNIT BETA"/>
    <property type="match status" value="1"/>
</dbReference>
<keyword evidence="4" id="KW-1185">Reference proteome</keyword>
<reference evidence="3 4" key="1">
    <citation type="submission" date="2014-04" db="EMBL/GenBank/DDBJ databases">
        <title>Evolutionary Origins and Diversification of the Mycorrhizal Mutualists.</title>
        <authorList>
            <consortium name="DOE Joint Genome Institute"/>
            <consortium name="Mycorrhizal Genomics Consortium"/>
            <person name="Kohler A."/>
            <person name="Kuo A."/>
            <person name="Nagy L.G."/>
            <person name="Floudas D."/>
            <person name="Copeland A."/>
            <person name="Barry K.W."/>
            <person name="Cichocki N."/>
            <person name="Veneault-Fourrey C."/>
            <person name="LaButti K."/>
            <person name="Lindquist E.A."/>
            <person name="Lipzen A."/>
            <person name="Lundell T."/>
            <person name="Morin E."/>
            <person name="Murat C."/>
            <person name="Riley R."/>
            <person name="Ohm R."/>
            <person name="Sun H."/>
            <person name="Tunlid A."/>
            <person name="Henrissat B."/>
            <person name="Grigoriev I.V."/>
            <person name="Hibbett D.S."/>
            <person name="Martin F."/>
        </authorList>
    </citation>
    <scope>NUCLEOTIDE SEQUENCE [LARGE SCALE GENOMIC DNA]</scope>
    <source>
        <strain evidence="3 4">FD-317 M1</strain>
    </source>
</reference>
<dbReference type="AlphaFoldDB" id="A0A0D0AJN8"/>
<dbReference type="OrthoDB" id="3001637at2759"/>
<dbReference type="Gene3D" id="3.10.129.10">
    <property type="entry name" value="Hotdog Thioesterase"/>
    <property type="match status" value="1"/>
</dbReference>
<keyword evidence="1" id="KW-0808">Transferase</keyword>
<dbReference type="InterPro" id="IPR029069">
    <property type="entry name" value="HotDog_dom_sf"/>
</dbReference>
<dbReference type="PANTHER" id="PTHR10982">
    <property type="entry name" value="MALONYL COA-ACYL CARRIER PROTEIN TRANSACYLASE"/>
    <property type="match status" value="1"/>
</dbReference>
<evidence type="ECO:0000256" key="1">
    <source>
        <dbReference type="ARBA" id="ARBA00022679"/>
    </source>
</evidence>
<dbReference type="Pfam" id="PF22622">
    <property type="entry name" value="MFE-2_hydrat-2_N"/>
    <property type="match status" value="1"/>
</dbReference>
<protein>
    <recommendedName>
        <fullName evidence="2">Peroxisomal multifunctional enzyme type 2-like N-terminal domain-containing protein</fullName>
    </recommendedName>
</protein>
<feature type="domain" description="Peroxisomal multifunctional enzyme type 2-like N-terminal" evidence="2">
    <location>
        <begin position="8"/>
        <end position="100"/>
    </location>
</feature>
<dbReference type="Pfam" id="PF22235">
    <property type="entry name" value="FAS1_thioest_ins"/>
    <property type="match status" value="1"/>
</dbReference>
<dbReference type="EMBL" id="KN834904">
    <property type="protein sequence ID" value="KIK50405.1"/>
    <property type="molecule type" value="Genomic_DNA"/>
</dbReference>
<dbReference type="HOGENOM" id="CLU_1444236_0_0_1"/>
<sequence length="194" mass="21792">ESLKLVRSEKITASMDFAIVAGWQAIIKSILPASIDSDLLKLVHLSNSFHMVQHAKPFQASAVCRSKAKIMSVVNSQPGKVVKVEGHIYRDGQPVVEVSMHVSAFLYCGVFTDYKNTFKTTEEPDYVVTLATEANVSVLQLKEWFDWEDDLKPLVPGVPLTFCMQSAVLFKDQVSFHELSVTNEIFVWDQLKNL</sequence>
<evidence type="ECO:0000313" key="3">
    <source>
        <dbReference type="EMBL" id="KIK50405.1"/>
    </source>
</evidence>
<feature type="non-terminal residue" evidence="3">
    <location>
        <position position="1"/>
    </location>
</feature>
<dbReference type="Proteomes" id="UP000053593">
    <property type="component" value="Unassembled WGS sequence"/>
</dbReference>
<name>A0A0D0AJN8_9AGAR</name>
<proteinExistence type="predicted"/>
<evidence type="ECO:0000313" key="4">
    <source>
        <dbReference type="Proteomes" id="UP000053593"/>
    </source>
</evidence>